<dbReference type="InterPro" id="IPR027417">
    <property type="entry name" value="P-loop_NTPase"/>
</dbReference>
<reference evidence="15 16" key="1">
    <citation type="journal article" date="2019" name="Sci. Rep.">
        <title>Comparative genomics of chytrid fungi reveal insights into the obligate biotrophic and pathogenic lifestyle of Synchytrium endobioticum.</title>
        <authorList>
            <person name="van de Vossenberg B.T.L.H."/>
            <person name="Warris S."/>
            <person name="Nguyen H.D.T."/>
            <person name="van Gent-Pelzer M.P.E."/>
            <person name="Joly D.L."/>
            <person name="van de Geest H.C."/>
            <person name="Bonants P.J.M."/>
            <person name="Smith D.S."/>
            <person name="Levesque C.A."/>
            <person name="van der Lee T.A.J."/>
        </authorList>
    </citation>
    <scope>NUCLEOTIDE SEQUENCE [LARGE SCALE GENOMIC DNA]</scope>
    <source>
        <strain evidence="15 16">JEL517</strain>
    </source>
</reference>
<evidence type="ECO:0000313" key="15">
    <source>
        <dbReference type="EMBL" id="TPX34147.1"/>
    </source>
</evidence>
<dbReference type="SUPFAM" id="SSF52540">
    <property type="entry name" value="P-loop containing nucleoside triphosphate hydrolases"/>
    <property type="match status" value="1"/>
</dbReference>
<comment type="subcellular location">
    <subcellularLocation>
        <location evidence="3">Cytoplasm</location>
        <location evidence="3">Cytoskeleton</location>
        <location evidence="3">Cilium axoneme</location>
    </subcellularLocation>
    <subcellularLocation>
        <location evidence="1">Cytoplasm</location>
        <location evidence="1">Cytoskeleton</location>
        <location evidence="1">Cilium basal body</location>
    </subcellularLocation>
    <subcellularLocation>
        <location evidence="2">Cytoplasm</location>
        <location evidence="2">Cytoskeleton</location>
        <location evidence="2">Microtubule organizing center</location>
        <location evidence="2">Centrosome</location>
    </subcellularLocation>
</comment>
<dbReference type="Gene3D" id="3.40.50.300">
    <property type="entry name" value="P-loop containing nucleotide triphosphate hydrolases"/>
    <property type="match status" value="1"/>
</dbReference>
<dbReference type="AlphaFoldDB" id="A0A507BZC3"/>
<dbReference type="GO" id="GO:0005930">
    <property type="term" value="C:axoneme"/>
    <property type="evidence" value="ECO:0007669"/>
    <property type="project" value="UniProtKB-SubCell"/>
</dbReference>
<evidence type="ECO:0000256" key="6">
    <source>
        <dbReference type="ARBA" id="ARBA00022473"/>
    </source>
</evidence>
<dbReference type="PANTHER" id="PTHR13236">
    <property type="entry name" value="DYNEIN 2 LIGHT INTERMEDIATE CHAIN, ISOFORM 2"/>
    <property type="match status" value="1"/>
</dbReference>
<dbReference type="GO" id="GO:0005868">
    <property type="term" value="C:cytoplasmic dynein complex"/>
    <property type="evidence" value="ECO:0007669"/>
    <property type="project" value="InterPro"/>
</dbReference>
<name>A0A507BZC3_9FUNG</name>
<evidence type="ECO:0000256" key="10">
    <source>
        <dbReference type="ARBA" id="ARBA00023017"/>
    </source>
</evidence>
<proteinExistence type="inferred from homology"/>
<dbReference type="GO" id="GO:0005874">
    <property type="term" value="C:microtubule"/>
    <property type="evidence" value="ECO:0007669"/>
    <property type="project" value="UniProtKB-KW"/>
</dbReference>
<keyword evidence="11" id="KW-0969">Cilium</keyword>
<evidence type="ECO:0000256" key="12">
    <source>
        <dbReference type="ARBA" id="ARBA00023175"/>
    </source>
</evidence>
<dbReference type="STRING" id="1806994.A0A507BZC3"/>
<keyword evidence="8" id="KW-0493">Microtubule</keyword>
<comment type="caution">
    <text evidence="15">The sequence shown here is derived from an EMBL/GenBank/DDBJ whole genome shotgun (WGS) entry which is preliminary data.</text>
</comment>
<dbReference type="GeneID" id="42004344"/>
<dbReference type="Proteomes" id="UP000319731">
    <property type="component" value="Unassembled WGS sequence"/>
</dbReference>
<evidence type="ECO:0000256" key="14">
    <source>
        <dbReference type="ARBA" id="ARBA00023273"/>
    </source>
</evidence>
<evidence type="ECO:0000256" key="2">
    <source>
        <dbReference type="ARBA" id="ARBA00004300"/>
    </source>
</evidence>
<keyword evidence="16" id="KW-1185">Reference proteome</keyword>
<evidence type="ECO:0000256" key="3">
    <source>
        <dbReference type="ARBA" id="ARBA00004430"/>
    </source>
</evidence>
<evidence type="ECO:0000256" key="4">
    <source>
        <dbReference type="ARBA" id="ARBA00006831"/>
    </source>
</evidence>
<dbReference type="InterPro" id="IPR022780">
    <property type="entry name" value="Dynein_light_int_chain"/>
</dbReference>
<dbReference type="GO" id="GO:0036064">
    <property type="term" value="C:ciliary basal body"/>
    <property type="evidence" value="ECO:0007669"/>
    <property type="project" value="TreeGrafter"/>
</dbReference>
<dbReference type="GO" id="GO:0035735">
    <property type="term" value="P:intraciliary transport involved in cilium assembly"/>
    <property type="evidence" value="ECO:0007669"/>
    <property type="project" value="InterPro"/>
</dbReference>
<keyword evidence="9" id="KW-0970">Cilium biogenesis/degradation</keyword>
<comment type="similarity">
    <text evidence="4">Belongs to the dynein light intermediate chain family.</text>
</comment>
<keyword evidence="13" id="KW-0206">Cytoskeleton</keyword>
<dbReference type="PANTHER" id="PTHR13236:SF0">
    <property type="entry name" value="CYTOPLASMIC DYNEIN 2 LIGHT INTERMEDIATE CHAIN 1"/>
    <property type="match status" value="1"/>
</dbReference>
<keyword evidence="7" id="KW-0963">Cytoplasm</keyword>
<sequence>MSAVNSTAELSTKDLWTLAKHAANSDAKKTTTQLQGIENTMIVVGSKGSGKTTIILRQTDRDEAPSPTSALEYTQVEHFHTHVNNCQYLFQNIYRFARRTRGMTGVKDVVHMWEVAGGVRLSDLVKIPIVEAQVHTITCVIVVDLSQPDSITSTLDHFITLFAERVESLLSGLEKRGSKRPAALRKQAWKKYGVDHPDQSELKPSLVPLVIIGSKYDVFRDFESETRKLVCKTLRYAAHVFGASLIFTSAKDETSMERCRQLLSHHGFKSNPPKGHIIDHNKAMMVLAGADTLSQIGHPTKSDKESIGRVKGLDWNMWKTVYSQSLPPRNVQDDSLKDIVDLAKYREPAIDNVYGQKEAEFMQRMERQSQPQR</sequence>
<accession>A0A507BZC3</accession>
<keyword evidence="14" id="KW-0966">Cell projection</keyword>
<dbReference type="Pfam" id="PF05783">
    <property type="entry name" value="DLIC"/>
    <property type="match status" value="1"/>
</dbReference>
<dbReference type="GO" id="GO:0035721">
    <property type="term" value="P:intraciliary retrograde transport"/>
    <property type="evidence" value="ECO:0007669"/>
    <property type="project" value="InterPro"/>
</dbReference>
<protein>
    <recommendedName>
        <fullName evidence="5">Cytoplasmic dynein 2 light intermediate chain 1</fullName>
    </recommendedName>
</protein>
<keyword evidence="12" id="KW-0505">Motor protein</keyword>
<dbReference type="OrthoDB" id="10263060at2759"/>
<evidence type="ECO:0000256" key="11">
    <source>
        <dbReference type="ARBA" id="ARBA00023069"/>
    </source>
</evidence>
<organism evidence="15 16">
    <name type="scientific">Synchytrium microbalum</name>
    <dbReference type="NCBI Taxonomy" id="1806994"/>
    <lineage>
        <taxon>Eukaryota</taxon>
        <taxon>Fungi</taxon>
        <taxon>Fungi incertae sedis</taxon>
        <taxon>Chytridiomycota</taxon>
        <taxon>Chytridiomycota incertae sedis</taxon>
        <taxon>Chytridiomycetes</taxon>
        <taxon>Synchytriales</taxon>
        <taxon>Synchytriaceae</taxon>
        <taxon>Synchytrium</taxon>
    </lineage>
</organism>
<evidence type="ECO:0000256" key="13">
    <source>
        <dbReference type="ARBA" id="ARBA00023212"/>
    </source>
</evidence>
<evidence type="ECO:0000256" key="9">
    <source>
        <dbReference type="ARBA" id="ARBA00022794"/>
    </source>
</evidence>
<keyword evidence="6" id="KW-0217">Developmental protein</keyword>
<dbReference type="InterPro" id="IPR040045">
    <property type="entry name" value="DYNC2LI1"/>
</dbReference>
<evidence type="ECO:0000256" key="8">
    <source>
        <dbReference type="ARBA" id="ARBA00022701"/>
    </source>
</evidence>
<dbReference type="EMBL" id="QEAO01000015">
    <property type="protein sequence ID" value="TPX34147.1"/>
    <property type="molecule type" value="Genomic_DNA"/>
</dbReference>
<dbReference type="RefSeq" id="XP_031024944.1">
    <property type="nucleotide sequence ID" value="XM_031169047.1"/>
</dbReference>
<dbReference type="GO" id="GO:0045504">
    <property type="term" value="F:dynein heavy chain binding"/>
    <property type="evidence" value="ECO:0007669"/>
    <property type="project" value="TreeGrafter"/>
</dbReference>
<gene>
    <name evidence="15" type="ORF">SmJEL517_g03119</name>
</gene>
<evidence type="ECO:0000256" key="7">
    <source>
        <dbReference type="ARBA" id="ARBA00022490"/>
    </source>
</evidence>
<keyword evidence="10" id="KW-0243">Dynein</keyword>
<evidence type="ECO:0000313" key="16">
    <source>
        <dbReference type="Proteomes" id="UP000319731"/>
    </source>
</evidence>
<evidence type="ECO:0000256" key="5">
    <source>
        <dbReference type="ARBA" id="ARBA00018863"/>
    </source>
</evidence>
<evidence type="ECO:0000256" key="1">
    <source>
        <dbReference type="ARBA" id="ARBA00004120"/>
    </source>
</evidence>